<organism evidence="2 3">
    <name type="scientific">Tautonia plasticadhaerens</name>
    <dbReference type="NCBI Taxonomy" id="2527974"/>
    <lineage>
        <taxon>Bacteria</taxon>
        <taxon>Pseudomonadati</taxon>
        <taxon>Planctomycetota</taxon>
        <taxon>Planctomycetia</taxon>
        <taxon>Isosphaerales</taxon>
        <taxon>Isosphaeraceae</taxon>
        <taxon>Tautonia</taxon>
    </lineage>
</organism>
<evidence type="ECO:0000256" key="1">
    <source>
        <dbReference type="SAM" id="MobiDB-lite"/>
    </source>
</evidence>
<dbReference type="AlphaFoldDB" id="A0A518H4A4"/>
<dbReference type="Proteomes" id="UP000317835">
    <property type="component" value="Chromosome"/>
</dbReference>
<dbReference type="KEGG" id="tpla:ElP_35670"/>
<dbReference type="EMBL" id="CP036426">
    <property type="protein sequence ID" value="QDV35663.1"/>
    <property type="molecule type" value="Genomic_DNA"/>
</dbReference>
<evidence type="ECO:0000313" key="3">
    <source>
        <dbReference type="Proteomes" id="UP000317835"/>
    </source>
</evidence>
<protein>
    <submittedName>
        <fullName evidence="2">Uncharacterized protein</fullName>
    </submittedName>
</protein>
<proteinExistence type="predicted"/>
<gene>
    <name evidence="2" type="ORF">ElP_35670</name>
</gene>
<accession>A0A518H4A4</accession>
<keyword evidence="3" id="KW-1185">Reference proteome</keyword>
<sequence>MRPIMTFADYLEQMFVHPFARPRSTGRRSTTHGLIGPVNPARPVSPTNSRLLASPFRRRLRGQVVGR</sequence>
<name>A0A518H4A4_9BACT</name>
<reference evidence="2 3" key="1">
    <citation type="submission" date="2019-02" db="EMBL/GenBank/DDBJ databases">
        <title>Deep-cultivation of Planctomycetes and their phenomic and genomic characterization uncovers novel biology.</title>
        <authorList>
            <person name="Wiegand S."/>
            <person name="Jogler M."/>
            <person name="Boedeker C."/>
            <person name="Pinto D."/>
            <person name="Vollmers J."/>
            <person name="Rivas-Marin E."/>
            <person name="Kohn T."/>
            <person name="Peeters S.H."/>
            <person name="Heuer A."/>
            <person name="Rast P."/>
            <person name="Oberbeckmann S."/>
            <person name="Bunk B."/>
            <person name="Jeske O."/>
            <person name="Meyerdierks A."/>
            <person name="Storesund J.E."/>
            <person name="Kallscheuer N."/>
            <person name="Luecker S."/>
            <person name="Lage O.M."/>
            <person name="Pohl T."/>
            <person name="Merkel B.J."/>
            <person name="Hornburger P."/>
            <person name="Mueller R.-W."/>
            <person name="Bruemmer F."/>
            <person name="Labrenz M."/>
            <person name="Spormann A.M."/>
            <person name="Op den Camp H."/>
            <person name="Overmann J."/>
            <person name="Amann R."/>
            <person name="Jetten M.S.M."/>
            <person name="Mascher T."/>
            <person name="Medema M.H."/>
            <person name="Devos D.P."/>
            <person name="Kaster A.-K."/>
            <person name="Ovreas L."/>
            <person name="Rohde M."/>
            <person name="Galperin M.Y."/>
            <person name="Jogler C."/>
        </authorList>
    </citation>
    <scope>NUCLEOTIDE SEQUENCE [LARGE SCALE GENOMIC DNA]</scope>
    <source>
        <strain evidence="2 3">ElP</strain>
    </source>
</reference>
<dbReference type="RefSeq" id="WP_145271388.1">
    <property type="nucleotide sequence ID" value="NZ_CP036426.1"/>
</dbReference>
<feature type="region of interest" description="Disordered" evidence="1">
    <location>
        <begin position="22"/>
        <end position="49"/>
    </location>
</feature>
<evidence type="ECO:0000313" key="2">
    <source>
        <dbReference type="EMBL" id="QDV35663.1"/>
    </source>
</evidence>